<dbReference type="AlphaFoldDB" id="A0A7C1XJS4"/>
<dbReference type="GO" id="GO:0003684">
    <property type="term" value="F:damaged DNA binding"/>
    <property type="evidence" value="ECO:0007669"/>
    <property type="project" value="InterPro"/>
</dbReference>
<name>A0A7C1XJS4_THERO</name>
<dbReference type="SUPFAM" id="SSF56672">
    <property type="entry name" value="DNA/RNA polymerases"/>
    <property type="match status" value="1"/>
</dbReference>
<keyword evidence="1" id="KW-0227">DNA damage</keyword>
<dbReference type="PANTHER" id="PTHR35369">
    <property type="entry name" value="BLR3025 PROTEIN-RELATED"/>
    <property type="match status" value="1"/>
</dbReference>
<sequence>MRVGYLWLDRLPSVSLAEVLTPLTPAVQLDEDRTGVWFEASGVRLLYGDELRYGQAVLAALAAAGGAGRLGIAATPWVARLAARLAVTGEVTLVPNSETSTFLRPLPLEWLPLPRRVLARLRALGVSTIGQFADLPPGSIQRRFGTEALAAYRLAHGDDPTPFRGRAPVEPLCFERTLEPPAVTSDALAVALHALAAQAMEALNRLGHVAWRLRLELVAEDGRSTSRRRHCPYPLRTAEELAAVARALALRCALAGPVALLRLVIDEHGTVTAHQPGLLLEAPNRRQERERIFELARQYVPGRVVRVVEHCPAAPLPEHRWRLEGITSEEAHPSRGEPVRLIRRAQSWWLEVAGQRLRVIRSGPWERIDLWWPERQHRRTGWVELADGQRLLLMWTGPEGQWRLVGRLD</sequence>
<evidence type="ECO:0000259" key="2">
    <source>
        <dbReference type="Pfam" id="PF11799"/>
    </source>
</evidence>
<reference evidence="3" key="1">
    <citation type="journal article" date="2020" name="mSystems">
        <title>Genome- and Community-Level Interaction Insights into Carbon Utilization and Element Cycling Functions of Hydrothermarchaeota in Hydrothermal Sediment.</title>
        <authorList>
            <person name="Zhou Z."/>
            <person name="Liu Y."/>
            <person name="Xu W."/>
            <person name="Pan J."/>
            <person name="Luo Z.H."/>
            <person name="Li M."/>
        </authorList>
    </citation>
    <scope>NUCLEOTIDE SEQUENCE [LARGE SCALE GENOMIC DNA]</scope>
    <source>
        <strain evidence="3">SpSt-222</strain>
    </source>
</reference>
<dbReference type="Pfam" id="PF11799">
    <property type="entry name" value="IMS_C"/>
    <property type="match status" value="1"/>
</dbReference>
<dbReference type="EMBL" id="DSJL01000011">
    <property type="protein sequence ID" value="HEF66049.1"/>
    <property type="molecule type" value="Genomic_DNA"/>
</dbReference>
<dbReference type="GO" id="GO:0006281">
    <property type="term" value="P:DNA repair"/>
    <property type="evidence" value="ECO:0007669"/>
    <property type="project" value="InterPro"/>
</dbReference>
<dbReference type="PANTHER" id="PTHR35369:SF2">
    <property type="entry name" value="BLR3025 PROTEIN"/>
    <property type="match status" value="1"/>
</dbReference>
<dbReference type="InterPro" id="IPR043502">
    <property type="entry name" value="DNA/RNA_pol_sf"/>
</dbReference>
<accession>A0A7C1XJS4</accession>
<dbReference type="InterPro" id="IPR017961">
    <property type="entry name" value="DNA_pol_Y-fam_little_finger"/>
</dbReference>
<protein>
    <recommendedName>
        <fullName evidence="2">DNA polymerase Y-family little finger domain-containing protein</fullName>
    </recommendedName>
</protein>
<comment type="caution">
    <text evidence="3">The sequence shown here is derived from an EMBL/GenBank/DDBJ whole genome shotgun (WGS) entry which is preliminary data.</text>
</comment>
<dbReference type="SUPFAM" id="SSF100879">
    <property type="entry name" value="Lesion bypass DNA polymerase (Y-family), little finger domain"/>
    <property type="match status" value="1"/>
</dbReference>
<proteinExistence type="predicted"/>
<organism evidence="3">
    <name type="scientific">Thermomicrobium roseum</name>
    <dbReference type="NCBI Taxonomy" id="500"/>
    <lineage>
        <taxon>Bacteria</taxon>
        <taxon>Pseudomonadati</taxon>
        <taxon>Thermomicrobiota</taxon>
        <taxon>Thermomicrobia</taxon>
        <taxon>Thermomicrobiales</taxon>
        <taxon>Thermomicrobiaceae</taxon>
        <taxon>Thermomicrobium</taxon>
    </lineage>
</organism>
<feature type="domain" description="DNA polymerase Y-family little finger" evidence="2">
    <location>
        <begin position="174"/>
        <end position="261"/>
    </location>
</feature>
<dbReference type="InterPro" id="IPR036775">
    <property type="entry name" value="DNA_pol_Y-fam_lit_finger_sf"/>
</dbReference>
<evidence type="ECO:0000313" key="3">
    <source>
        <dbReference type="EMBL" id="HEF66049.1"/>
    </source>
</evidence>
<dbReference type="Gene3D" id="1.10.150.20">
    <property type="entry name" value="5' to 3' exonuclease, C-terminal subdomain"/>
    <property type="match status" value="1"/>
</dbReference>
<gene>
    <name evidence="3" type="ORF">ENP47_10710</name>
</gene>
<dbReference type="InterPro" id="IPR050356">
    <property type="entry name" value="SulA_CellDiv_inhibitor"/>
</dbReference>
<evidence type="ECO:0000256" key="1">
    <source>
        <dbReference type="ARBA" id="ARBA00022763"/>
    </source>
</evidence>